<comment type="similarity">
    <text evidence="2 6">Belongs to the 4-toluene sulfonate uptake permease (TSUP) (TC 2.A.102) family.</text>
</comment>
<feature type="transmembrane region" description="Helical" evidence="6">
    <location>
        <begin position="142"/>
        <end position="167"/>
    </location>
</feature>
<keyword evidence="8" id="KW-1185">Reference proteome</keyword>
<protein>
    <recommendedName>
        <fullName evidence="6">Probable membrane transporter protein</fullName>
    </recommendedName>
</protein>
<evidence type="ECO:0000256" key="4">
    <source>
        <dbReference type="ARBA" id="ARBA00022989"/>
    </source>
</evidence>
<feature type="transmembrane region" description="Helical" evidence="6">
    <location>
        <begin position="201"/>
        <end position="222"/>
    </location>
</feature>
<evidence type="ECO:0000313" key="8">
    <source>
        <dbReference type="Proteomes" id="UP000035722"/>
    </source>
</evidence>
<evidence type="ECO:0000256" key="2">
    <source>
        <dbReference type="ARBA" id="ARBA00009142"/>
    </source>
</evidence>
<keyword evidence="3 6" id="KW-0812">Transmembrane</keyword>
<dbReference type="EMBL" id="CAQI01000030">
    <property type="protein sequence ID" value="CCQ44971.1"/>
    <property type="molecule type" value="Genomic_DNA"/>
</dbReference>
<gene>
    <name evidence="7" type="ORF">ARTSIC4J27_902</name>
</gene>
<sequence length="252" mass="25301">MIPALALGLVVGIVLGVVGGGGSIIAVPALVYGVGMTPAQAIPTSLLVVGVSSLAALLPRARDGLNWSVIALVGGAGVPAAWGGAAVGKLLDPNILMLAFAVIMVAAGIRMLMRTRETEGSCSTGPRRAFRSCAPKAVGMGLLVGFLTGLLGVGGGFLITPALTIFLGLRMKQAVGTSLVIIVINSAAGLSAHAAGYTIEWATTLAFAVPAILGSVVAARLARRLKDKHIRISFAVLIFATAAWVTAGTVTA</sequence>
<organism evidence="7 8">
    <name type="scientific">Pseudarthrobacter siccitolerans</name>
    <dbReference type="NCBI Taxonomy" id="861266"/>
    <lineage>
        <taxon>Bacteria</taxon>
        <taxon>Bacillati</taxon>
        <taxon>Actinomycetota</taxon>
        <taxon>Actinomycetes</taxon>
        <taxon>Micrococcales</taxon>
        <taxon>Micrococcaceae</taxon>
        <taxon>Pseudarthrobacter</taxon>
    </lineage>
</organism>
<dbReference type="RefSeq" id="WP_050054003.1">
    <property type="nucleotide sequence ID" value="NZ_CAQI01000030.1"/>
</dbReference>
<feature type="transmembrane region" description="Helical" evidence="6">
    <location>
        <begin position="95"/>
        <end position="113"/>
    </location>
</feature>
<keyword evidence="5 6" id="KW-0472">Membrane</keyword>
<dbReference type="AlphaFoldDB" id="A0A024GZU2"/>
<feature type="transmembrane region" description="Helical" evidence="6">
    <location>
        <begin position="6"/>
        <end position="34"/>
    </location>
</feature>
<keyword evidence="6" id="KW-1003">Cell membrane</keyword>
<evidence type="ECO:0000256" key="3">
    <source>
        <dbReference type="ARBA" id="ARBA00022692"/>
    </source>
</evidence>
<dbReference type="InterPro" id="IPR002781">
    <property type="entry name" value="TM_pro_TauE-like"/>
</dbReference>
<dbReference type="PANTHER" id="PTHR43701">
    <property type="entry name" value="MEMBRANE TRANSPORTER PROTEIN MJ0441-RELATED"/>
    <property type="match status" value="1"/>
</dbReference>
<name>A0A024GZU2_9MICC</name>
<keyword evidence="4 6" id="KW-1133">Transmembrane helix</keyword>
<evidence type="ECO:0000256" key="5">
    <source>
        <dbReference type="ARBA" id="ARBA00023136"/>
    </source>
</evidence>
<reference evidence="8" key="1">
    <citation type="journal article" date="2014" name="Genome Announc.">
        <title>Genome Sequence of Arthrobacter siccitolerans 4J27, a Xeroprotectant-Producing Desiccation-Tolerant Microorganism.</title>
        <authorList>
            <person name="Manzanera M."/>
            <person name="Santa-Cruz-Calvo L."/>
            <person name="Vilchez J.I."/>
            <person name="Garcia-Fontana C."/>
            <person name="Silva-Castro G.A."/>
            <person name="Calvo C."/>
            <person name="Gonzalez-Lopez J."/>
        </authorList>
    </citation>
    <scope>NUCLEOTIDE SEQUENCE [LARGE SCALE GENOMIC DNA]</scope>
    <source>
        <strain evidence="8">4J27</strain>
    </source>
</reference>
<evidence type="ECO:0000256" key="6">
    <source>
        <dbReference type="RuleBase" id="RU363041"/>
    </source>
</evidence>
<dbReference type="PANTHER" id="PTHR43701:SF2">
    <property type="entry name" value="MEMBRANE TRANSPORTER PROTEIN YJNA-RELATED"/>
    <property type="match status" value="1"/>
</dbReference>
<dbReference type="InterPro" id="IPR051598">
    <property type="entry name" value="TSUP/Inactive_protease-like"/>
</dbReference>
<feature type="transmembrane region" description="Helical" evidence="6">
    <location>
        <begin position="41"/>
        <end position="59"/>
    </location>
</feature>
<feature type="transmembrane region" description="Helical" evidence="6">
    <location>
        <begin position="234"/>
        <end position="251"/>
    </location>
</feature>
<feature type="transmembrane region" description="Helical" evidence="6">
    <location>
        <begin position="65"/>
        <end position="88"/>
    </location>
</feature>
<dbReference type="Proteomes" id="UP000035722">
    <property type="component" value="Unassembled WGS sequence"/>
</dbReference>
<evidence type="ECO:0000313" key="7">
    <source>
        <dbReference type="EMBL" id="CCQ44971.1"/>
    </source>
</evidence>
<dbReference type="Pfam" id="PF01925">
    <property type="entry name" value="TauE"/>
    <property type="match status" value="1"/>
</dbReference>
<evidence type="ECO:0000256" key="1">
    <source>
        <dbReference type="ARBA" id="ARBA00004141"/>
    </source>
</evidence>
<accession>A0A024GZU2</accession>
<dbReference type="STRING" id="861266.ARTSIC4J27_902"/>
<dbReference type="GO" id="GO:0005886">
    <property type="term" value="C:plasma membrane"/>
    <property type="evidence" value="ECO:0007669"/>
    <property type="project" value="UniProtKB-SubCell"/>
</dbReference>
<proteinExistence type="inferred from homology"/>
<comment type="caution">
    <text evidence="7">The sequence shown here is derived from an EMBL/GenBank/DDBJ whole genome shotgun (WGS) entry which is preliminary data.</text>
</comment>
<dbReference type="OrthoDB" id="3213420at2"/>
<comment type="subcellular location">
    <subcellularLocation>
        <location evidence="6">Cell membrane</location>
        <topology evidence="6">Multi-pass membrane protein</topology>
    </subcellularLocation>
    <subcellularLocation>
        <location evidence="1">Membrane</location>
        <topology evidence="1">Multi-pass membrane protein</topology>
    </subcellularLocation>
</comment>